<dbReference type="PROSITE" id="PS00063">
    <property type="entry name" value="ALDOKETO_REDUCTASE_3"/>
    <property type="match status" value="1"/>
</dbReference>
<dbReference type="PIRSF" id="PIRSF000097">
    <property type="entry name" value="AKR"/>
    <property type="match status" value="1"/>
</dbReference>
<evidence type="ECO:0000256" key="4">
    <source>
        <dbReference type="PIRSR" id="PIRSR000097-1"/>
    </source>
</evidence>
<feature type="binding site" evidence="5">
    <location>
        <position position="113"/>
    </location>
    <ligand>
        <name>substrate</name>
    </ligand>
</feature>
<dbReference type="InterPro" id="IPR018170">
    <property type="entry name" value="Aldo/ket_reductase_CS"/>
</dbReference>
<evidence type="ECO:0000313" key="8">
    <source>
        <dbReference type="EMBL" id="OXA56666.1"/>
    </source>
</evidence>
<organism evidence="8 9">
    <name type="scientific">Folsomia candida</name>
    <name type="common">Springtail</name>
    <dbReference type="NCBI Taxonomy" id="158441"/>
    <lineage>
        <taxon>Eukaryota</taxon>
        <taxon>Metazoa</taxon>
        <taxon>Ecdysozoa</taxon>
        <taxon>Arthropoda</taxon>
        <taxon>Hexapoda</taxon>
        <taxon>Collembola</taxon>
        <taxon>Entomobryomorpha</taxon>
        <taxon>Isotomoidea</taxon>
        <taxon>Isotomidae</taxon>
        <taxon>Proisotominae</taxon>
        <taxon>Folsomia</taxon>
    </lineage>
</organism>
<dbReference type="STRING" id="158441.A0A226EJE0"/>
<evidence type="ECO:0000259" key="7">
    <source>
        <dbReference type="Pfam" id="PF00248"/>
    </source>
</evidence>
<gene>
    <name evidence="8" type="ORF">Fcan01_07495</name>
</gene>
<reference evidence="8 9" key="1">
    <citation type="submission" date="2015-12" db="EMBL/GenBank/DDBJ databases">
        <title>The genome of Folsomia candida.</title>
        <authorList>
            <person name="Faddeeva A."/>
            <person name="Derks M.F."/>
            <person name="Anvar Y."/>
            <person name="Smit S."/>
            <person name="Van Straalen N."/>
            <person name="Roelofs D."/>
        </authorList>
    </citation>
    <scope>NUCLEOTIDE SEQUENCE [LARGE SCALE GENOMIC DNA]</scope>
    <source>
        <strain evidence="8 9">VU population</strain>
        <tissue evidence="8">Whole body</tissue>
    </source>
</reference>
<feature type="site" description="Lowers pKa of active site Tyr" evidence="6">
    <location>
        <position position="80"/>
    </location>
</feature>
<comment type="caution">
    <text evidence="8">The sequence shown here is derived from an EMBL/GenBank/DDBJ whole genome shotgun (WGS) entry which is preliminary data.</text>
</comment>
<comment type="similarity">
    <text evidence="1">Belongs to the aldo/keto reductase family.</text>
</comment>
<evidence type="ECO:0000256" key="6">
    <source>
        <dbReference type="PIRSR" id="PIRSR000097-3"/>
    </source>
</evidence>
<keyword evidence="9" id="KW-1185">Reference proteome</keyword>
<keyword evidence="2" id="KW-0521">NADP</keyword>
<keyword evidence="3" id="KW-0560">Oxidoreductase</keyword>
<dbReference type="Pfam" id="PF00248">
    <property type="entry name" value="Aldo_ket_red"/>
    <property type="match status" value="1"/>
</dbReference>
<sequence length="333" mass="38074">MDHHYVRLASGHKMPLVGLGTWQAKDQDEVEIALNEALRAGYRHIDTAYMYENEKCIGKVLREWLDSGRVQREELFIVTKLPWIGIHPDRVPHFLKKSLEALQLDYVDLYLIHSPLGLQYVSDTDTWPTNKDGETLLDMKTDLVATWKAMEKEVDAGHAKSIGVSNFDEDQVERIVKIARIPISNIQVELQIYLQQKPLRKVCLKHNISVCSYGSLGSPGRKEAWEKYGMKYEDPGILNNPVVKSIAEHHNKTTAQVGLRFLVQEGIIVIPKSTNPQRLRENIDIFNFELTNNEMVQLRALDKNGNEGRFFAFDNIKGAQDHPECPNFAKLSK</sequence>
<dbReference type="PRINTS" id="PR00069">
    <property type="entry name" value="ALDKETRDTASE"/>
</dbReference>
<proteinExistence type="inferred from homology"/>
<dbReference type="PROSITE" id="PS00062">
    <property type="entry name" value="ALDOKETO_REDUCTASE_2"/>
    <property type="match status" value="1"/>
</dbReference>
<protein>
    <submittedName>
        <fullName evidence="8">Aldo-keto reductase family 1 member C1</fullName>
    </submittedName>
</protein>
<dbReference type="OrthoDB" id="416253at2759"/>
<dbReference type="GO" id="GO:0016491">
    <property type="term" value="F:oxidoreductase activity"/>
    <property type="evidence" value="ECO:0007669"/>
    <property type="project" value="UniProtKB-KW"/>
</dbReference>
<dbReference type="PANTHER" id="PTHR11732">
    <property type="entry name" value="ALDO/KETO REDUCTASE"/>
    <property type="match status" value="1"/>
</dbReference>
<dbReference type="InterPro" id="IPR023210">
    <property type="entry name" value="NADP_OxRdtase_dom"/>
</dbReference>
<feature type="active site" description="Proton donor" evidence="4">
    <location>
        <position position="51"/>
    </location>
</feature>
<dbReference type="OMA" id="RYNYPFR"/>
<evidence type="ECO:0000256" key="3">
    <source>
        <dbReference type="ARBA" id="ARBA00023002"/>
    </source>
</evidence>
<dbReference type="SUPFAM" id="SSF51430">
    <property type="entry name" value="NAD(P)-linked oxidoreductase"/>
    <property type="match status" value="1"/>
</dbReference>
<dbReference type="AlphaFoldDB" id="A0A226EJE0"/>
<dbReference type="InterPro" id="IPR020471">
    <property type="entry name" value="AKR"/>
</dbReference>
<dbReference type="Proteomes" id="UP000198287">
    <property type="component" value="Unassembled WGS sequence"/>
</dbReference>
<name>A0A226EJE0_FOLCA</name>
<evidence type="ECO:0000313" key="9">
    <source>
        <dbReference type="Proteomes" id="UP000198287"/>
    </source>
</evidence>
<dbReference type="FunFam" id="3.20.20.100:FF:000006">
    <property type="entry name" value="Aldo-keto reductase family 1 member A1"/>
    <property type="match status" value="1"/>
</dbReference>
<dbReference type="PROSITE" id="PS00798">
    <property type="entry name" value="ALDOKETO_REDUCTASE_1"/>
    <property type="match status" value="1"/>
</dbReference>
<evidence type="ECO:0000256" key="1">
    <source>
        <dbReference type="ARBA" id="ARBA00007905"/>
    </source>
</evidence>
<dbReference type="InterPro" id="IPR036812">
    <property type="entry name" value="NAD(P)_OxRdtase_dom_sf"/>
</dbReference>
<evidence type="ECO:0000256" key="5">
    <source>
        <dbReference type="PIRSR" id="PIRSR000097-2"/>
    </source>
</evidence>
<dbReference type="EMBL" id="LNIX01000003">
    <property type="protein sequence ID" value="OXA56666.1"/>
    <property type="molecule type" value="Genomic_DNA"/>
</dbReference>
<feature type="domain" description="NADP-dependent oxidoreductase" evidence="7">
    <location>
        <begin position="17"/>
        <end position="302"/>
    </location>
</feature>
<evidence type="ECO:0000256" key="2">
    <source>
        <dbReference type="ARBA" id="ARBA00022857"/>
    </source>
</evidence>
<dbReference type="Gene3D" id="3.20.20.100">
    <property type="entry name" value="NADP-dependent oxidoreductase domain"/>
    <property type="match status" value="1"/>
</dbReference>
<accession>A0A226EJE0</accession>